<protein>
    <submittedName>
        <fullName evidence="2">Uncharacterized protein</fullName>
    </submittedName>
</protein>
<evidence type="ECO:0000256" key="1">
    <source>
        <dbReference type="SAM" id="MobiDB-lite"/>
    </source>
</evidence>
<sequence length="196" mass="22029">MRSAFAYPISSPNAFTKSPEEPDEDVLSRQLGMERNQQGMTSGPVVDASTGPCVEEHGAKTTSETATQAGTCSNRPQKRVYKRAYQKLQEETARIVKGLTRRHHSSDLLTQAKSKTPNRPREETKRSRAPSPMRPLTLCSTDFEYWDTLPTSQFEVELITKRDVRRDEYEYIDVPVGLNLSAEAIEAGIRPLLKVS</sequence>
<organism evidence="2 3">
    <name type="scientific">Conoideocrella luteorostrata</name>
    <dbReference type="NCBI Taxonomy" id="1105319"/>
    <lineage>
        <taxon>Eukaryota</taxon>
        <taxon>Fungi</taxon>
        <taxon>Dikarya</taxon>
        <taxon>Ascomycota</taxon>
        <taxon>Pezizomycotina</taxon>
        <taxon>Sordariomycetes</taxon>
        <taxon>Hypocreomycetidae</taxon>
        <taxon>Hypocreales</taxon>
        <taxon>Clavicipitaceae</taxon>
        <taxon>Conoideocrella</taxon>
    </lineage>
</organism>
<evidence type="ECO:0000313" key="2">
    <source>
        <dbReference type="EMBL" id="KAK2608484.1"/>
    </source>
</evidence>
<feature type="region of interest" description="Disordered" evidence="1">
    <location>
        <begin position="95"/>
        <end position="134"/>
    </location>
</feature>
<dbReference type="EMBL" id="JASWJB010000037">
    <property type="protein sequence ID" value="KAK2608484.1"/>
    <property type="molecule type" value="Genomic_DNA"/>
</dbReference>
<keyword evidence="3" id="KW-1185">Reference proteome</keyword>
<gene>
    <name evidence="2" type="ORF">QQS21_002946</name>
</gene>
<comment type="caution">
    <text evidence="2">The sequence shown here is derived from an EMBL/GenBank/DDBJ whole genome shotgun (WGS) entry which is preliminary data.</text>
</comment>
<feature type="compositionally biased region" description="Polar residues" evidence="1">
    <location>
        <begin position="107"/>
        <end position="117"/>
    </location>
</feature>
<reference evidence="2" key="1">
    <citation type="submission" date="2023-06" db="EMBL/GenBank/DDBJ databases">
        <title>Conoideocrella luteorostrata (Hypocreales: Clavicipitaceae), a potential biocontrol fungus for elongate hemlock scale in United States Christmas tree production areas.</title>
        <authorList>
            <person name="Barrett H."/>
            <person name="Lovett B."/>
            <person name="Macias A.M."/>
            <person name="Stajich J.E."/>
            <person name="Kasson M.T."/>
        </authorList>
    </citation>
    <scope>NUCLEOTIDE SEQUENCE</scope>
    <source>
        <strain evidence="2">ARSEF 14590</strain>
    </source>
</reference>
<dbReference type="Proteomes" id="UP001251528">
    <property type="component" value="Unassembled WGS sequence"/>
</dbReference>
<proteinExistence type="predicted"/>
<feature type="compositionally biased region" description="Polar residues" evidence="1">
    <location>
        <begin position="60"/>
        <end position="75"/>
    </location>
</feature>
<name>A0AAJ0CWQ0_9HYPO</name>
<dbReference type="AlphaFoldDB" id="A0AAJ0CWQ0"/>
<accession>A0AAJ0CWQ0</accession>
<feature type="region of interest" description="Disordered" evidence="1">
    <location>
        <begin position="1"/>
        <end position="76"/>
    </location>
</feature>
<evidence type="ECO:0000313" key="3">
    <source>
        <dbReference type="Proteomes" id="UP001251528"/>
    </source>
</evidence>